<dbReference type="AlphaFoldDB" id="A0A0A9B7I9"/>
<proteinExistence type="predicted"/>
<reference evidence="2" key="2">
    <citation type="journal article" date="2015" name="Data Brief">
        <title>Shoot transcriptome of the giant reed, Arundo donax.</title>
        <authorList>
            <person name="Barrero R.A."/>
            <person name="Guerrero F.D."/>
            <person name="Moolhuijzen P."/>
            <person name="Goolsby J.A."/>
            <person name="Tidwell J."/>
            <person name="Bellgard S.E."/>
            <person name="Bellgard M.I."/>
        </authorList>
    </citation>
    <scope>NUCLEOTIDE SEQUENCE</scope>
    <source>
        <tissue evidence="2">Shoot tissue taken approximately 20 cm above the soil surface</tissue>
    </source>
</reference>
<organism evidence="2">
    <name type="scientific">Arundo donax</name>
    <name type="common">Giant reed</name>
    <name type="synonym">Donax arundinaceus</name>
    <dbReference type="NCBI Taxonomy" id="35708"/>
    <lineage>
        <taxon>Eukaryota</taxon>
        <taxon>Viridiplantae</taxon>
        <taxon>Streptophyta</taxon>
        <taxon>Embryophyta</taxon>
        <taxon>Tracheophyta</taxon>
        <taxon>Spermatophyta</taxon>
        <taxon>Magnoliopsida</taxon>
        <taxon>Liliopsida</taxon>
        <taxon>Poales</taxon>
        <taxon>Poaceae</taxon>
        <taxon>PACMAD clade</taxon>
        <taxon>Arundinoideae</taxon>
        <taxon>Arundineae</taxon>
        <taxon>Arundo</taxon>
    </lineage>
</organism>
<reference evidence="2" key="1">
    <citation type="submission" date="2014-09" db="EMBL/GenBank/DDBJ databases">
        <authorList>
            <person name="Magalhaes I.L.F."/>
            <person name="Oliveira U."/>
            <person name="Santos F.R."/>
            <person name="Vidigal T.H.D.A."/>
            <person name="Brescovit A.D."/>
            <person name="Santos A.J."/>
        </authorList>
    </citation>
    <scope>NUCLEOTIDE SEQUENCE</scope>
    <source>
        <tissue evidence="2">Shoot tissue taken approximately 20 cm above the soil surface</tissue>
    </source>
</reference>
<sequence>MRSKGEKPPRRRPERTPRRR</sequence>
<evidence type="ECO:0000256" key="1">
    <source>
        <dbReference type="SAM" id="MobiDB-lite"/>
    </source>
</evidence>
<dbReference type="EMBL" id="GBRH01242628">
    <property type="protein sequence ID" value="JAD55267.1"/>
    <property type="molecule type" value="Transcribed_RNA"/>
</dbReference>
<protein>
    <submittedName>
        <fullName evidence="2">Uncharacterized protein</fullName>
    </submittedName>
</protein>
<feature type="compositionally biased region" description="Basic residues" evidence="1">
    <location>
        <begin position="9"/>
        <end position="20"/>
    </location>
</feature>
<evidence type="ECO:0000313" key="2">
    <source>
        <dbReference type="EMBL" id="JAD55267.1"/>
    </source>
</evidence>
<name>A0A0A9B7I9_ARUDO</name>
<accession>A0A0A9B7I9</accession>
<feature type="region of interest" description="Disordered" evidence="1">
    <location>
        <begin position="1"/>
        <end position="20"/>
    </location>
</feature>